<name>A0A7W8QFL4_PARAM</name>
<dbReference type="InterPro" id="IPR003346">
    <property type="entry name" value="Transposase_20"/>
</dbReference>
<dbReference type="AlphaFoldDB" id="A0A7W8QFL4"/>
<proteinExistence type="predicted"/>
<keyword evidence="3" id="KW-1185">Reference proteome</keyword>
<dbReference type="PANTHER" id="PTHR33055:SF13">
    <property type="entry name" value="TRANSPOSASE"/>
    <property type="match status" value="1"/>
</dbReference>
<dbReference type="InterPro" id="IPR047650">
    <property type="entry name" value="Transpos_IS110"/>
</dbReference>
<dbReference type="Proteomes" id="UP000592780">
    <property type="component" value="Unassembled WGS sequence"/>
</dbReference>
<sequence>MDLTHINGLSVTTVMTILSEIDPDLSRFANVKHFCSWLGLCPGTKISGGKVLSAHTRHSTNRVRQALKLAAMSLSPSDSALGVFYRRLCVRMDEPRANTAVAHKLARMVHFMLARGEAILDQGQQRYEEQQRERSVATLRRCASALGFEIPPTGQPTCPPVPFNVS</sequence>
<dbReference type="GO" id="GO:0003677">
    <property type="term" value="F:DNA binding"/>
    <property type="evidence" value="ECO:0007669"/>
    <property type="project" value="InterPro"/>
</dbReference>
<protein>
    <recommendedName>
        <fullName evidence="1">Transposase IS116/IS110/IS902 C-terminal domain-containing protein</fullName>
    </recommendedName>
</protein>
<accession>A0A7W8QFL4</accession>
<evidence type="ECO:0000259" key="1">
    <source>
        <dbReference type="Pfam" id="PF02371"/>
    </source>
</evidence>
<organism evidence="2 3">
    <name type="scientific">Paraburkholderia atlantica</name>
    <dbReference type="NCBI Taxonomy" id="2654982"/>
    <lineage>
        <taxon>Bacteria</taxon>
        <taxon>Pseudomonadati</taxon>
        <taxon>Pseudomonadota</taxon>
        <taxon>Betaproteobacteria</taxon>
        <taxon>Burkholderiales</taxon>
        <taxon>Burkholderiaceae</taxon>
        <taxon>Paraburkholderia</taxon>
    </lineage>
</organism>
<dbReference type="Pfam" id="PF02371">
    <property type="entry name" value="Transposase_20"/>
    <property type="match status" value="1"/>
</dbReference>
<dbReference type="GO" id="GO:0006313">
    <property type="term" value="P:DNA transposition"/>
    <property type="evidence" value="ECO:0007669"/>
    <property type="project" value="InterPro"/>
</dbReference>
<feature type="domain" description="Transposase IS116/IS110/IS902 C-terminal" evidence="1">
    <location>
        <begin position="3"/>
        <end position="78"/>
    </location>
</feature>
<dbReference type="PANTHER" id="PTHR33055">
    <property type="entry name" value="TRANSPOSASE FOR INSERTION SEQUENCE ELEMENT IS1111A"/>
    <property type="match status" value="1"/>
</dbReference>
<evidence type="ECO:0000313" key="2">
    <source>
        <dbReference type="EMBL" id="MBB5429557.1"/>
    </source>
</evidence>
<evidence type="ECO:0000313" key="3">
    <source>
        <dbReference type="Proteomes" id="UP000592780"/>
    </source>
</evidence>
<comment type="caution">
    <text evidence="2">The sequence shown here is derived from an EMBL/GenBank/DDBJ whole genome shotgun (WGS) entry which is preliminary data.</text>
</comment>
<reference evidence="2 3" key="1">
    <citation type="submission" date="2020-08" db="EMBL/GenBank/DDBJ databases">
        <title>Genomic Encyclopedia of Type Strains, Phase IV (KMG-V): Genome sequencing to study the core and pangenomes of soil and plant-associated prokaryotes.</title>
        <authorList>
            <person name="Whitman W."/>
        </authorList>
    </citation>
    <scope>NUCLEOTIDE SEQUENCE [LARGE SCALE GENOMIC DNA]</scope>
    <source>
        <strain evidence="2 3">JPY158</strain>
    </source>
</reference>
<dbReference type="GO" id="GO:0004803">
    <property type="term" value="F:transposase activity"/>
    <property type="evidence" value="ECO:0007669"/>
    <property type="project" value="InterPro"/>
</dbReference>
<dbReference type="EMBL" id="JACHDD010000032">
    <property type="protein sequence ID" value="MBB5429557.1"/>
    <property type="molecule type" value="Genomic_DNA"/>
</dbReference>
<gene>
    <name evidence="2" type="ORF">HDG40_007754</name>
</gene>